<dbReference type="SUPFAM" id="SSF63380">
    <property type="entry name" value="Riboflavin synthase domain-like"/>
    <property type="match status" value="1"/>
</dbReference>
<feature type="transmembrane region" description="Helical" evidence="21">
    <location>
        <begin position="1216"/>
        <end position="1236"/>
    </location>
</feature>
<dbReference type="InterPro" id="IPR037120">
    <property type="entry name" value="Haem_peroxidase_sf_animal"/>
</dbReference>
<dbReference type="InterPro" id="IPR010255">
    <property type="entry name" value="Haem_peroxidase_sf"/>
</dbReference>
<accession>A0A6P3XFC5</accession>
<evidence type="ECO:0000256" key="21">
    <source>
        <dbReference type="SAM" id="Phobius"/>
    </source>
</evidence>
<dbReference type="SFLD" id="SFLDS00052">
    <property type="entry name" value="Ferric_Reductase_Domain"/>
    <property type="match status" value="1"/>
</dbReference>
<feature type="transmembrane region" description="Helical" evidence="21">
    <location>
        <begin position="682"/>
        <end position="702"/>
    </location>
</feature>
<feature type="transmembrane region" description="Helical" evidence="21">
    <location>
        <begin position="1298"/>
        <end position="1317"/>
    </location>
</feature>
<dbReference type="InterPro" id="IPR017927">
    <property type="entry name" value="FAD-bd_FR_type"/>
</dbReference>
<comment type="catalytic activity">
    <reaction evidence="18">
        <text>NADH + O2 + H(+) = H2O2 + NAD(+)</text>
        <dbReference type="Rhea" id="RHEA:11264"/>
        <dbReference type="ChEBI" id="CHEBI:15378"/>
        <dbReference type="ChEBI" id="CHEBI:15379"/>
        <dbReference type="ChEBI" id="CHEBI:16240"/>
        <dbReference type="ChEBI" id="CHEBI:57540"/>
        <dbReference type="ChEBI" id="CHEBI:57945"/>
        <dbReference type="EC" id="1.6.3.1"/>
    </reaction>
</comment>
<dbReference type="Pfam" id="PF08030">
    <property type="entry name" value="NAD_binding_6"/>
    <property type="match status" value="1"/>
</dbReference>
<dbReference type="Gene3D" id="1.10.640.10">
    <property type="entry name" value="Haem peroxidase domain superfamily, animal type"/>
    <property type="match status" value="1"/>
</dbReference>
<evidence type="ECO:0000256" key="7">
    <source>
        <dbReference type="ARBA" id="ARBA00022723"/>
    </source>
</evidence>
<evidence type="ECO:0000256" key="18">
    <source>
        <dbReference type="ARBA" id="ARBA00047455"/>
    </source>
</evidence>
<dbReference type="Gene3D" id="1.10.238.10">
    <property type="entry name" value="EF-hand"/>
    <property type="match status" value="1"/>
</dbReference>
<dbReference type="PROSITE" id="PS00018">
    <property type="entry name" value="EF_HAND_1"/>
    <property type="match status" value="1"/>
</dbReference>
<evidence type="ECO:0000259" key="23">
    <source>
        <dbReference type="PROSITE" id="PS50222"/>
    </source>
</evidence>
<dbReference type="RefSeq" id="XP_014476937.1">
    <property type="nucleotide sequence ID" value="XM_014621451.1"/>
</dbReference>
<dbReference type="Gene3D" id="2.40.30.10">
    <property type="entry name" value="Translation factors"/>
    <property type="match status" value="1"/>
</dbReference>
<keyword evidence="25" id="KW-1185">Reference proteome</keyword>
<feature type="binding site" description="axial binding residue" evidence="20">
    <location>
        <position position="403"/>
    </location>
    <ligand>
        <name>heme b</name>
        <dbReference type="ChEBI" id="CHEBI:60344"/>
    </ligand>
    <ligandPart>
        <name>Fe</name>
        <dbReference type="ChEBI" id="CHEBI:18248"/>
    </ligandPart>
</feature>
<gene>
    <name evidence="26" type="primary">LOC106745647</name>
</gene>
<dbReference type="OrthoDB" id="6019201at2759"/>
<evidence type="ECO:0000256" key="2">
    <source>
        <dbReference type="ARBA" id="ARBA00005644"/>
    </source>
</evidence>
<dbReference type="GO" id="GO:0016175">
    <property type="term" value="F:superoxide-generating NAD(P)H oxidase activity"/>
    <property type="evidence" value="ECO:0007669"/>
    <property type="project" value="UniProtKB-ARBA"/>
</dbReference>
<dbReference type="FunFam" id="2.40.30.10:FF:000059">
    <property type="entry name" value="dual oxidase isoform X1"/>
    <property type="match status" value="1"/>
</dbReference>
<dbReference type="InterPro" id="IPR019791">
    <property type="entry name" value="Haem_peroxidase_animal"/>
</dbReference>
<dbReference type="Pfam" id="PF08022">
    <property type="entry name" value="FAD_binding_8"/>
    <property type="match status" value="1"/>
</dbReference>
<evidence type="ECO:0000256" key="4">
    <source>
        <dbReference type="ARBA" id="ARBA00022559"/>
    </source>
</evidence>
<feature type="transmembrane region" description="Helical" evidence="21">
    <location>
        <begin position="1263"/>
        <end position="1291"/>
    </location>
</feature>
<dbReference type="CDD" id="cd09820">
    <property type="entry name" value="dual_peroxidase_like"/>
    <property type="match status" value="1"/>
</dbReference>
<reference evidence="26" key="1">
    <citation type="submission" date="2025-08" db="UniProtKB">
        <authorList>
            <consortium name="RefSeq"/>
        </authorList>
    </citation>
    <scope>IDENTIFICATION</scope>
</reference>
<evidence type="ECO:0000259" key="24">
    <source>
        <dbReference type="PROSITE" id="PS51384"/>
    </source>
</evidence>
<evidence type="ECO:0000256" key="1">
    <source>
        <dbReference type="ARBA" id="ARBA00004424"/>
    </source>
</evidence>
<dbReference type="PANTHER" id="PTHR11972:SF208">
    <property type="entry name" value="DUAL OXIDASE-LIKE PROTEIN"/>
    <property type="match status" value="1"/>
</dbReference>
<dbReference type="GeneID" id="106745647"/>
<keyword evidence="6 21" id="KW-0812">Transmembrane</keyword>
<evidence type="ECO:0000256" key="5">
    <source>
        <dbReference type="ARBA" id="ARBA00022630"/>
    </source>
</evidence>
<dbReference type="GO" id="GO:0006979">
    <property type="term" value="P:response to oxidative stress"/>
    <property type="evidence" value="ECO:0007669"/>
    <property type="project" value="InterPro"/>
</dbReference>
<keyword evidence="13 21" id="KW-1133">Transmembrane helix</keyword>
<evidence type="ECO:0000256" key="19">
    <source>
        <dbReference type="ARBA" id="ARBA00048762"/>
    </source>
</evidence>
<protein>
    <recommendedName>
        <fullName evidence="3">NAD(P)H oxidase (H2O2-forming)</fullName>
        <ecNumber evidence="3">1.6.3.1</ecNumber>
    </recommendedName>
</protein>
<dbReference type="GO" id="GO:0020037">
    <property type="term" value="F:heme binding"/>
    <property type="evidence" value="ECO:0007669"/>
    <property type="project" value="InterPro"/>
</dbReference>
<keyword evidence="17" id="KW-0376">Hydrogen peroxide</keyword>
<dbReference type="Pfam" id="PF03098">
    <property type="entry name" value="An_peroxidase"/>
    <property type="match status" value="1"/>
</dbReference>
<keyword evidence="4" id="KW-0575">Peroxidase</keyword>
<evidence type="ECO:0000256" key="15">
    <source>
        <dbReference type="ARBA" id="ARBA00023136"/>
    </source>
</evidence>
<organism evidence="25 26">
    <name type="scientific">Dinoponera quadriceps</name>
    <name type="common">South American ant</name>
    <dbReference type="NCBI Taxonomy" id="609295"/>
    <lineage>
        <taxon>Eukaryota</taxon>
        <taxon>Metazoa</taxon>
        <taxon>Ecdysozoa</taxon>
        <taxon>Arthropoda</taxon>
        <taxon>Hexapoda</taxon>
        <taxon>Insecta</taxon>
        <taxon>Pterygota</taxon>
        <taxon>Neoptera</taxon>
        <taxon>Endopterygota</taxon>
        <taxon>Hymenoptera</taxon>
        <taxon>Apocrita</taxon>
        <taxon>Aculeata</taxon>
        <taxon>Formicoidea</taxon>
        <taxon>Formicidae</taxon>
        <taxon>Ponerinae</taxon>
        <taxon>Ponerini</taxon>
        <taxon>Dinoponera</taxon>
    </lineage>
</organism>
<dbReference type="PROSITE" id="PS51384">
    <property type="entry name" value="FAD_FR"/>
    <property type="match status" value="1"/>
</dbReference>
<feature type="signal peptide" evidence="22">
    <location>
        <begin position="1"/>
        <end position="19"/>
    </location>
</feature>
<evidence type="ECO:0000256" key="3">
    <source>
        <dbReference type="ARBA" id="ARBA00012698"/>
    </source>
</evidence>
<dbReference type="FunFam" id="3.40.50.80:FF:000020">
    <property type="entry name" value="Dual oxidase 1"/>
    <property type="match status" value="1"/>
</dbReference>
<evidence type="ECO:0000256" key="8">
    <source>
        <dbReference type="ARBA" id="ARBA00022729"/>
    </source>
</evidence>
<feature type="domain" description="FAD-binding FR-type" evidence="24">
    <location>
        <begin position="1351"/>
        <end position="1456"/>
    </location>
</feature>
<dbReference type="SUPFAM" id="SSF47473">
    <property type="entry name" value="EF-hand"/>
    <property type="match status" value="1"/>
</dbReference>
<keyword evidence="8 22" id="KW-0732">Signal</keyword>
<dbReference type="Pfam" id="PF01794">
    <property type="entry name" value="Ferric_reduct"/>
    <property type="match status" value="1"/>
</dbReference>
<dbReference type="SUPFAM" id="SSF48113">
    <property type="entry name" value="Heme-dependent peroxidases"/>
    <property type="match status" value="1"/>
</dbReference>
<dbReference type="GO" id="GO:0042335">
    <property type="term" value="P:cuticle development"/>
    <property type="evidence" value="ECO:0007669"/>
    <property type="project" value="UniProtKB-ARBA"/>
</dbReference>
<dbReference type="EC" id="1.6.3.1" evidence="3"/>
<keyword evidence="14" id="KW-0560">Oxidoreductase</keyword>
<dbReference type="InterPro" id="IPR013121">
    <property type="entry name" value="Fe_red_NAD-bd_6"/>
</dbReference>
<keyword evidence="9" id="KW-0677">Repeat</keyword>
<dbReference type="CDD" id="cd06186">
    <property type="entry name" value="NOX_Duox_like_FAD_NADP"/>
    <property type="match status" value="1"/>
</dbReference>
<dbReference type="CDD" id="cd00051">
    <property type="entry name" value="EFh"/>
    <property type="match status" value="2"/>
</dbReference>
<evidence type="ECO:0000313" key="25">
    <source>
        <dbReference type="Proteomes" id="UP000515204"/>
    </source>
</evidence>
<evidence type="ECO:0000256" key="10">
    <source>
        <dbReference type="ARBA" id="ARBA00022827"/>
    </source>
</evidence>
<dbReference type="KEGG" id="dqu:106745647"/>
<keyword evidence="7 20" id="KW-0479">Metal-binding</keyword>
<feature type="chain" id="PRO_5028219081" description="NAD(P)H oxidase (H2O2-forming)" evidence="22">
    <location>
        <begin position="20"/>
        <end position="1633"/>
    </location>
</feature>
<evidence type="ECO:0000256" key="16">
    <source>
        <dbReference type="ARBA" id="ARBA00023180"/>
    </source>
</evidence>
<dbReference type="GO" id="GO:0043020">
    <property type="term" value="C:NADPH oxidase complex"/>
    <property type="evidence" value="ECO:0007669"/>
    <property type="project" value="TreeGrafter"/>
</dbReference>
<dbReference type="InterPro" id="IPR050369">
    <property type="entry name" value="RBOH/FRE"/>
</dbReference>
<comment type="catalytic activity">
    <reaction evidence="19">
        <text>NADPH + O2 + H(+) = H2O2 + NADP(+)</text>
        <dbReference type="Rhea" id="RHEA:11260"/>
        <dbReference type="ChEBI" id="CHEBI:15378"/>
        <dbReference type="ChEBI" id="CHEBI:15379"/>
        <dbReference type="ChEBI" id="CHEBI:16240"/>
        <dbReference type="ChEBI" id="CHEBI:57783"/>
        <dbReference type="ChEBI" id="CHEBI:58349"/>
        <dbReference type="EC" id="1.6.3.1"/>
    </reaction>
</comment>
<keyword evidence="12" id="KW-0521">NADP</keyword>
<keyword evidence="16" id="KW-0325">Glycoprotein</keyword>
<keyword evidence="5" id="KW-0285">Flavoprotein</keyword>
<proteinExistence type="inferred from homology"/>
<dbReference type="SFLD" id="SFLDG01168">
    <property type="entry name" value="Ferric_reductase_subgroup_(FRE"/>
    <property type="match status" value="1"/>
</dbReference>
<dbReference type="InterPro" id="IPR018247">
    <property type="entry name" value="EF_Hand_1_Ca_BS"/>
</dbReference>
<dbReference type="PROSITE" id="PS50292">
    <property type="entry name" value="PEROXIDASE_3"/>
    <property type="match status" value="1"/>
</dbReference>
<feature type="transmembrane region" description="Helical" evidence="21">
    <location>
        <begin position="1128"/>
        <end position="1151"/>
    </location>
</feature>
<dbReference type="PANTHER" id="PTHR11972">
    <property type="entry name" value="NADPH OXIDASE"/>
    <property type="match status" value="1"/>
</dbReference>
<evidence type="ECO:0000256" key="13">
    <source>
        <dbReference type="ARBA" id="ARBA00022989"/>
    </source>
</evidence>
<keyword evidence="10" id="KW-0274">FAD</keyword>
<evidence type="ECO:0000256" key="17">
    <source>
        <dbReference type="ARBA" id="ARBA00023324"/>
    </source>
</evidence>
<sequence>MHSALNLLVIAINLSLLAAQHATTKLQLTTHPPTTIPPVGPDLSKKPEKRLAGDEFNTRLTDWLFTGCWSDQGKPPLLSKCAPFRPAEEYPGYDGWYNNVAKTELGAVDTHLLRKVPATYEDGVYKPSGSNRPNPLELSDRLLSGDIGTKSRTGRNALLVFFGQQVVEEILDAQRPACPPEYFNIDIPENHTYNLYPGHTKMPVLRTRYDQRTGHSPNNPRQQLNEITPYLDGGLIYGTSKAWSDVLRTYANGTVHPAGELASSPSGSYPEYNSVRLPMANPPPPAHHQLYVSRHYTEKVSRYFKLGNPRGNENPFLLTFGVVWFRWHNFLAKHIKRHNPTWSSDKIYNEARKWVIATQQRIVVDEWLPSWLGKSLSKYKGYNPNIDPQIDQFFQSAAFRFGHTLVPPGVYLRNYGRVDCSLAPFPIRTCNNYWMSQNSLFANKTKIPINVDKLLMGMAIQLCEEEDHKIVEDLRGSLFGPLEFSRRDLMALNIQRGRDHGVPDYNSARRAYGLHTVNNISHFPARLPQKIKDNFLDLYNNSFDNVDIWVGGILETGDGPGELFQAIISDQFQRIRDGDRFWYKNLDNGLFTLNEIKRIDQLSIYDLLMCVTDMEWNDIPKNPFRVPTSEGEMHPNCKRNNVIKAGTCVTPCFHADQINASIVENCTRPGTYDYFSKSSASYILTFLGMTTFFCGIVAIIFYKIQFKEKGPRTEKSSREVNHFDNVDSIFTGKFPAREWQEPKSSLRHVLITPNVRSQQLEVKNQLGHLIRAVEFPSNSNVMIYCATDNHYILIRVHHSYDLVLKFDSEYLRSAFMKAFDRFMSEIATVGNVCSVQTTNVTLAMLLKQAITKKHRQKKLEMFFRVVFSQAFHIAHREEEILQIDSTVAREVIYTELTMIEFAEALSMRPDAEFVKKIFNLVDKDRNGFISFREFVDMLVIFLKGSAEEKIKLMFDMYDINGTGRLKREEFLNMLRSFMETVNADVTDDELETLVQSMMYHADMADKETINLQDFQQILSDFNDKFNYAELEFNVQTDGRNRKLHAGVHTVRSTFIGEVQRTVESLYADPSELQSRIEGKVENEQDLTEERNNSEIIDKDEKIVEEMKKYSDDYWYPIMKYLANKRMQIFWACLYTLLLLGIFAERIYYYYIEREHSGLRRILGYGLTVTRGAASAMMFTYSTLLLMMCHNTITFLRTTVLQFYIPFDSAIDMHKYIACWALAFTVLHIIGHGFNFYHISTQTADDLSCLFRNYFHATHELPKFHYWCWGTMTGITGILITIVTGLIFICSLPMVRKAFYHWFSFIHSLYPVFYILMVLHGSGRLVQEPYFHYFFLGPAILFILDKVVTVTRTTIEIPILKADILPSGVTCLIFPKPLNFQYKSGQWIRVACPALQTNEFHPFTLSSAPHETSLSIHIRAVGPWTTNIRDKLELCTMSNENLPVIHIDGPYGEGHQDWDKYEVAIMVGGGIGVTPFASILKDVVFRSNHSVNFSCKKVYFLWVTRTQKQFEWLVDILRELEKTDVKNIVSIHIFVTQFYQKFDLRTILLYICERHFQKISNKSLFTGLKAVTHFGRPKFSQFFLSIQKLYSDANKIGVFSCGTPTMTQAVDAACKTINLMEINDTVFQHIYKSF</sequence>
<evidence type="ECO:0000256" key="20">
    <source>
        <dbReference type="PIRSR" id="PIRSR619791-2"/>
    </source>
</evidence>
<dbReference type="InterPro" id="IPR013130">
    <property type="entry name" value="Fe3_Rdtase_TM_dom"/>
</dbReference>
<name>A0A6P3XFC5_DINQU</name>
<dbReference type="InterPro" id="IPR002048">
    <property type="entry name" value="EF_hand_dom"/>
</dbReference>
<keyword evidence="20" id="KW-0349">Heme</keyword>
<dbReference type="GO" id="GO:0042744">
    <property type="term" value="P:hydrogen peroxide catabolic process"/>
    <property type="evidence" value="ECO:0007669"/>
    <property type="project" value="UniProtKB-KW"/>
</dbReference>
<dbReference type="SMART" id="SM00054">
    <property type="entry name" value="EFh"/>
    <property type="match status" value="3"/>
</dbReference>
<comment type="subcellular location">
    <subcellularLocation>
        <location evidence="1">Apical cell membrane</location>
        <topology evidence="1">Multi-pass membrane protein</topology>
    </subcellularLocation>
</comment>
<feature type="domain" description="EF-hand" evidence="23">
    <location>
        <begin position="945"/>
        <end position="980"/>
    </location>
</feature>
<dbReference type="GO" id="GO:0042554">
    <property type="term" value="P:superoxide anion generation"/>
    <property type="evidence" value="ECO:0007669"/>
    <property type="project" value="TreeGrafter"/>
</dbReference>
<dbReference type="PROSITE" id="PS50222">
    <property type="entry name" value="EF_HAND_2"/>
    <property type="match status" value="2"/>
</dbReference>
<keyword evidence="11" id="KW-0106">Calcium</keyword>
<dbReference type="InterPro" id="IPR039261">
    <property type="entry name" value="FNR_nucleotide-bd"/>
</dbReference>
<feature type="domain" description="EF-hand" evidence="23">
    <location>
        <begin position="909"/>
        <end position="944"/>
    </location>
</feature>
<dbReference type="GO" id="GO:0042303">
    <property type="term" value="P:molting cycle"/>
    <property type="evidence" value="ECO:0007669"/>
    <property type="project" value="UniProtKB-ARBA"/>
</dbReference>
<dbReference type="GO" id="GO:0016324">
    <property type="term" value="C:apical plasma membrane"/>
    <property type="evidence" value="ECO:0007669"/>
    <property type="project" value="UniProtKB-SubCell"/>
</dbReference>
<dbReference type="InterPro" id="IPR017938">
    <property type="entry name" value="Riboflavin_synthase-like_b-brl"/>
</dbReference>
<dbReference type="GO" id="GO:0016174">
    <property type="term" value="F:NAD(P)H oxidase H2O2-forming activity"/>
    <property type="evidence" value="ECO:0007669"/>
    <property type="project" value="UniProtKB-EC"/>
</dbReference>
<dbReference type="Proteomes" id="UP000515204">
    <property type="component" value="Unplaced"/>
</dbReference>
<dbReference type="GO" id="GO:0005509">
    <property type="term" value="F:calcium ion binding"/>
    <property type="evidence" value="ECO:0007669"/>
    <property type="project" value="InterPro"/>
</dbReference>
<dbReference type="GO" id="GO:0004601">
    <property type="term" value="F:peroxidase activity"/>
    <property type="evidence" value="ECO:0007669"/>
    <property type="project" value="UniProtKB-KW"/>
</dbReference>
<dbReference type="Gene3D" id="3.40.50.80">
    <property type="entry name" value="Nucleotide-binding domain of ferredoxin-NADP reductase (FNR) module"/>
    <property type="match status" value="1"/>
</dbReference>
<dbReference type="GO" id="GO:0009886">
    <property type="term" value="P:post-embryonic animal morphogenesis"/>
    <property type="evidence" value="ECO:0007669"/>
    <property type="project" value="UniProtKB-ARBA"/>
</dbReference>
<evidence type="ECO:0000256" key="22">
    <source>
        <dbReference type="SAM" id="SignalP"/>
    </source>
</evidence>
<evidence type="ECO:0000256" key="6">
    <source>
        <dbReference type="ARBA" id="ARBA00022692"/>
    </source>
</evidence>
<dbReference type="InterPro" id="IPR011992">
    <property type="entry name" value="EF-hand-dom_pair"/>
</dbReference>
<dbReference type="InterPro" id="IPR013112">
    <property type="entry name" value="FAD-bd_8"/>
</dbReference>
<comment type="similarity">
    <text evidence="2">In the N-terminal section; belongs to the peroxidase family.</text>
</comment>
<dbReference type="PRINTS" id="PR00457">
    <property type="entry name" value="ANPEROXIDASE"/>
</dbReference>
<evidence type="ECO:0000256" key="9">
    <source>
        <dbReference type="ARBA" id="ARBA00022737"/>
    </source>
</evidence>
<dbReference type="InterPro" id="IPR034821">
    <property type="entry name" value="DUOX_peroxidase"/>
</dbReference>
<dbReference type="SFLD" id="SFLDG01169">
    <property type="entry name" value="NADPH_oxidase_subgroup_(NOX)"/>
    <property type="match status" value="1"/>
</dbReference>
<keyword evidence="20" id="KW-0408">Iron</keyword>
<evidence type="ECO:0000256" key="11">
    <source>
        <dbReference type="ARBA" id="ARBA00022837"/>
    </source>
</evidence>
<evidence type="ECO:0000256" key="14">
    <source>
        <dbReference type="ARBA" id="ARBA00023002"/>
    </source>
</evidence>
<evidence type="ECO:0000256" key="12">
    <source>
        <dbReference type="ARBA" id="ARBA00022857"/>
    </source>
</evidence>
<dbReference type="GO" id="GO:0042742">
    <property type="term" value="P:defense response to bacterium"/>
    <property type="evidence" value="ECO:0007669"/>
    <property type="project" value="UniProtKB-ARBA"/>
</dbReference>
<feature type="transmembrane region" description="Helical" evidence="21">
    <location>
        <begin position="1171"/>
        <end position="1195"/>
    </location>
</feature>
<dbReference type="SUPFAM" id="SSF52343">
    <property type="entry name" value="Ferredoxin reductase-like, C-terminal NADP-linked domain"/>
    <property type="match status" value="1"/>
</dbReference>
<evidence type="ECO:0000313" key="26">
    <source>
        <dbReference type="RefSeq" id="XP_014476937.1"/>
    </source>
</evidence>
<dbReference type="Pfam" id="PF00036">
    <property type="entry name" value="EF-hand_1"/>
    <property type="match status" value="1"/>
</dbReference>
<keyword evidence="15 21" id="KW-0472">Membrane</keyword>
<dbReference type="Pfam" id="PF13499">
    <property type="entry name" value="EF-hand_7"/>
    <property type="match status" value="1"/>
</dbReference>